<dbReference type="GeneID" id="119725293"/>
<dbReference type="SMART" id="SM00559">
    <property type="entry name" value="Ku78"/>
    <property type="match status" value="1"/>
</dbReference>
<dbReference type="PIRSF" id="PIRSF016570">
    <property type="entry name" value="Ku80"/>
    <property type="match status" value="1"/>
</dbReference>
<dbReference type="GO" id="GO:0016787">
    <property type="term" value="F:hydrolase activity"/>
    <property type="evidence" value="ECO:0007669"/>
    <property type="project" value="UniProtKB-KW"/>
</dbReference>
<dbReference type="InterPro" id="IPR036465">
    <property type="entry name" value="vWFA_dom_sf"/>
</dbReference>
<dbReference type="GO" id="GO:0003684">
    <property type="term" value="F:damaged DNA binding"/>
    <property type="evidence" value="ECO:0007669"/>
    <property type="project" value="InterPro"/>
</dbReference>
<keyword evidence="12" id="KW-0539">Nucleus</keyword>
<keyword evidence="8" id="KW-0832">Ubl conjugation</keyword>
<dbReference type="FunFam" id="3.40.50.410:FF:000200">
    <property type="entry name" value="ATP-dependent DNA helicase II subunit 2"/>
    <property type="match status" value="1"/>
</dbReference>
<dbReference type="InterPro" id="IPR006164">
    <property type="entry name" value="DNA_bd_Ku70/Ku80"/>
</dbReference>
<keyword evidence="9" id="KW-0238">DNA-binding</keyword>
<evidence type="ECO:0000256" key="5">
    <source>
        <dbReference type="ARBA" id="ARBA00022801"/>
    </source>
</evidence>
<evidence type="ECO:0000256" key="10">
    <source>
        <dbReference type="ARBA" id="ARBA00023172"/>
    </source>
</evidence>
<feature type="domain" description="Ku" evidence="16">
    <location>
        <begin position="303"/>
        <end position="442"/>
    </location>
</feature>
<evidence type="ECO:0000256" key="4">
    <source>
        <dbReference type="ARBA" id="ARBA00022763"/>
    </source>
</evidence>
<evidence type="ECO:0000256" key="12">
    <source>
        <dbReference type="ARBA" id="ARBA00023242"/>
    </source>
</evidence>
<evidence type="ECO:0000256" key="15">
    <source>
        <dbReference type="SAM" id="MobiDB-lite"/>
    </source>
</evidence>
<dbReference type="RefSeq" id="XP_038052595.1">
    <property type="nucleotide sequence ID" value="XM_038196667.1"/>
</dbReference>
<feature type="compositionally biased region" description="Acidic residues" evidence="15">
    <location>
        <begin position="715"/>
        <end position="738"/>
    </location>
</feature>
<feature type="region of interest" description="Disordered" evidence="15">
    <location>
        <begin position="166"/>
        <end position="209"/>
    </location>
</feature>
<evidence type="ECO:0000256" key="13">
    <source>
        <dbReference type="ARBA" id="ARBA00071961"/>
    </source>
</evidence>
<dbReference type="GO" id="GO:0042162">
    <property type="term" value="F:telomeric DNA binding"/>
    <property type="evidence" value="ECO:0007669"/>
    <property type="project" value="InterPro"/>
</dbReference>
<dbReference type="Pfam" id="PF08785">
    <property type="entry name" value="Ku_PK_bind"/>
    <property type="match status" value="1"/>
</dbReference>
<dbReference type="PANTHER" id="PTHR12604:SF4">
    <property type="entry name" value="X-RAY REPAIR CROSS-COMPLEMENTING PROTEIN 5"/>
    <property type="match status" value="1"/>
</dbReference>
<dbReference type="InterPro" id="IPR024193">
    <property type="entry name" value="Ku80"/>
</dbReference>
<evidence type="ECO:0000256" key="1">
    <source>
        <dbReference type="ARBA" id="ARBA00004123"/>
    </source>
</evidence>
<keyword evidence="11" id="KW-0234">DNA repair</keyword>
<dbReference type="OMA" id="WAMQYVW"/>
<dbReference type="GO" id="GO:0004386">
    <property type="term" value="F:helicase activity"/>
    <property type="evidence" value="ECO:0007669"/>
    <property type="project" value="UniProtKB-KW"/>
</dbReference>
<evidence type="ECO:0000256" key="11">
    <source>
        <dbReference type="ARBA" id="ARBA00023204"/>
    </source>
</evidence>
<dbReference type="FunFam" id="2.40.290.10:FF:000005">
    <property type="entry name" value="X-ray repair cross-complementing protein 5"/>
    <property type="match status" value="1"/>
</dbReference>
<dbReference type="GO" id="GO:0005524">
    <property type="term" value="F:ATP binding"/>
    <property type="evidence" value="ECO:0007669"/>
    <property type="project" value="UniProtKB-KW"/>
</dbReference>
<dbReference type="Gene3D" id="1.10.1600.10">
    <property type="match status" value="1"/>
</dbReference>
<keyword evidence="3" id="KW-0547">Nucleotide-binding</keyword>
<dbReference type="Gene3D" id="3.40.50.410">
    <property type="entry name" value="von Willebrand factor, type A domain"/>
    <property type="match status" value="1"/>
</dbReference>
<dbReference type="GO" id="GO:0005737">
    <property type="term" value="C:cytoplasm"/>
    <property type="evidence" value="ECO:0007669"/>
    <property type="project" value="UniProtKB-ARBA"/>
</dbReference>
<dbReference type="FunFam" id="1.10.1600.10:FF:000002">
    <property type="entry name" value="X-ray repair cross-complementing protein 5"/>
    <property type="match status" value="1"/>
</dbReference>
<dbReference type="SUPFAM" id="SSF53300">
    <property type="entry name" value="vWA-like"/>
    <property type="match status" value="1"/>
</dbReference>
<evidence type="ECO:0000256" key="9">
    <source>
        <dbReference type="ARBA" id="ARBA00023125"/>
    </source>
</evidence>
<dbReference type="GO" id="GO:0000723">
    <property type="term" value="P:telomere maintenance"/>
    <property type="evidence" value="ECO:0007669"/>
    <property type="project" value="InterPro"/>
</dbReference>
<dbReference type="GO" id="GO:0003690">
    <property type="term" value="F:double-stranded DNA binding"/>
    <property type="evidence" value="ECO:0007669"/>
    <property type="project" value="TreeGrafter"/>
</dbReference>
<name>A0A913ZNA7_PATMI</name>
<dbReference type="InterPro" id="IPR016194">
    <property type="entry name" value="SPOC-like_C_dom_sf"/>
</dbReference>
<dbReference type="GO" id="GO:0006310">
    <property type="term" value="P:DNA recombination"/>
    <property type="evidence" value="ECO:0007669"/>
    <property type="project" value="UniProtKB-KW"/>
</dbReference>
<evidence type="ECO:0000313" key="17">
    <source>
        <dbReference type="EnsemblMetazoa" id="XP_038052595.1"/>
    </source>
</evidence>
<dbReference type="OrthoDB" id="30826at2759"/>
<dbReference type="Gene3D" id="2.40.290.10">
    <property type="match status" value="1"/>
</dbReference>
<feature type="region of interest" description="Disordered" evidence="15">
    <location>
        <begin position="713"/>
        <end position="738"/>
    </location>
</feature>
<dbReference type="Pfam" id="PF03731">
    <property type="entry name" value="Ku_N"/>
    <property type="match status" value="1"/>
</dbReference>
<evidence type="ECO:0000313" key="18">
    <source>
        <dbReference type="Proteomes" id="UP000887568"/>
    </source>
</evidence>
<dbReference type="EnsemblMetazoa" id="XM_038196667.1">
    <property type="protein sequence ID" value="XP_038052595.1"/>
    <property type="gene ID" value="LOC119725293"/>
</dbReference>
<keyword evidence="7" id="KW-0067">ATP-binding</keyword>
<dbReference type="SUPFAM" id="SSF100939">
    <property type="entry name" value="SPOC domain-like"/>
    <property type="match status" value="1"/>
</dbReference>
<dbReference type="Proteomes" id="UP000887568">
    <property type="component" value="Unplaced"/>
</dbReference>
<evidence type="ECO:0000256" key="14">
    <source>
        <dbReference type="ARBA" id="ARBA00078350"/>
    </source>
</evidence>
<keyword evidence="18" id="KW-1185">Reference proteome</keyword>
<evidence type="ECO:0000256" key="8">
    <source>
        <dbReference type="ARBA" id="ARBA00022843"/>
    </source>
</evidence>
<dbReference type="SUPFAM" id="SSF101420">
    <property type="entry name" value="C-terminal domain of Ku80"/>
    <property type="match status" value="1"/>
</dbReference>
<proteinExistence type="inferred from homology"/>
<dbReference type="Pfam" id="PF02735">
    <property type="entry name" value="Ku"/>
    <property type="match status" value="1"/>
</dbReference>
<evidence type="ECO:0000256" key="7">
    <source>
        <dbReference type="ARBA" id="ARBA00022840"/>
    </source>
</evidence>
<dbReference type="InterPro" id="IPR036494">
    <property type="entry name" value="Ku_C_sf"/>
</dbReference>
<dbReference type="PANTHER" id="PTHR12604">
    <property type="entry name" value="KU AUTOANTIGEN DNA HELICASE"/>
    <property type="match status" value="1"/>
</dbReference>
<dbReference type="InterPro" id="IPR014893">
    <property type="entry name" value="Ku_PK_bind"/>
</dbReference>
<keyword evidence="4" id="KW-0227">DNA damage</keyword>
<dbReference type="InterPro" id="IPR005161">
    <property type="entry name" value="Ku_N"/>
</dbReference>
<keyword evidence="10" id="KW-0233">DNA recombination</keyword>
<dbReference type="GO" id="GO:0043564">
    <property type="term" value="C:Ku70:Ku80 complex"/>
    <property type="evidence" value="ECO:0007669"/>
    <property type="project" value="InterPro"/>
</dbReference>
<dbReference type="GO" id="GO:0006303">
    <property type="term" value="P:double-strand break repair via nonhomologous end joining"/>
    <property type="evidence" value="ECO:0007669"/>
    <property type="project" value="InterPro"/>
</dbReference>
<dbReference type="AlphaFoldDB" id="A0A913ZNA7"/>
<evidence type="ECO:0000256" key="6">
    <source>
        <dbReference type="ARBA" id="ARBA00022806"/>
    </source>
</evidence>
<evidence type="ECO:0000256" key="3">
    <source>
        <dbReference type="ARBA" id="ARBA00022741"/>
    </source>
</evidence>
<accession>A0A913ZNA7</accession>
<dbReference type="FunFam" id="1.25.40.240:FF:000001">
    <property type="entry name" value="X-ray repair cross-complementing protein 5"/>
    <property type="match status" value="1"/>
</dbReference>
<protein>
    <recommendedName>
        <fullName evidence="13">X-ray repair cross-complementing protein 5</fullName>
    </recommendedName>
    <alternativeName>
        <fullName evidence="14">Ku80</fullName>
    </alternativeName>
</protein>
<keyword evidence="6" id="KW-0347">Helicase</keyword>
<organism evidence="17 18">
    <name type="scientific">Patiria miniata</name>
    <name type="common">Bat star</name>
    <name type="synonym">Asterina miniata</name>
    <dbReference type="NCBI Taxonomy" id="46514"/>
    <lineage>
        <taxon>Eukaryota</taxon>
        <taxon>Metazoa</taxon>
        <taxon>Echinodermata</taxon>
        <taxon>Eleutherozoa</taxon>
        <taxon>Asterozoa</taxon>
        <taxon>Asteroidea</taxon>
        <taxon>Valvatacea</taxon>
        <taxon>Valvatida</taxon>
        <taxon>Asterinidae</taxon>
        <taxon>Patiria</taxon>
    </lineage>
</organism>
<comment type="similarity">
    <text evidence="2">Belongs to the ku80 family.</text>
</comment>
<evidence type="ECO:0000259" key="16">
    <source>
        <dbReference type="SMART" id="SM00559"/>
    </source>
</evidence>
<comment type="subcellular location">
    <subcellularLocation>
        <location evidence="1">Nucleus</location>
    </subcellularLocation>
</comment>
<sequence>MAKEKEAILLCLDVGPSMDQAPSGHATCLESALDVITLLLQRKLFSESKDEVGLVLFGTQGTANHLSNDGYEHITEARPLGPVDLDLIQYIKTDVQPGPQAADFVDALVVSLDLLRGSSQGKKFTSLRLLLFSDLGGQFSDDNLEGFVNALKDLNVELNFIGPKFEGEDEESQDGRQDANQDDNGPSTSDGRKALTKPRQKEKTPQQRAGEALLKHIWNQVDGEKYSFSETLSLLSFFEKRAVKQTAWKANLEIGPNIQVPVCGYLKVKQSTQKSWKSTYIKGKGKEYTPKTIRSQHLNNDEETEVEKEEIIEGHRYGSDIIPISEEDKVNMGYKPPGKLMQVLGFAKQDSIKRHQQLGNSVYCFVADPSDQHGCVALSAIINALYETNSVAIVRRTYSARSNPRIACLVPHIKAKCESLLYIELPFMEDLRQYTFSSINANKKNQPSDEQLDAVDNLISSMDLMKANTNEDGEEEEALKPKLTFNPYYQRLCQCLMHRALNPIGALPALSPAIAECLQPPAALSVECSTCVDKITELFKLERVKKQEVASAESMWKDSDVNEAGPAAKKPRLDDAADTTDFSMAGMAKGAVTQVGTVDPVGDFNTMISQKDQDRFTQASDQMQNRIRQLVRDSFGSQFFSKAMDCLKTLRAASIQLHEPDLFNNFLRKLKDELKEIFKTDFWSQIISEKITLIDSSESNESTVPKAEAKKFLEETAEDEEVAPAEPVEDADDLLDMM</sequence>
<keyword evidence="5" id="KW-0378">Hydrolase</keyword>
<evidence type="ECO:0000256" key="2">
    <source>
        <dbReference type="ARBA" id="ARBA00007726"/>
    </source>
</evidence>
<dbReference type="Gene3D" id="1.25.40.240">
    <property type="entry name" value="Ku, C-terminal domain"/>
    <property type="match status" value="1"/>
</dbReference>
<dbReference type="CDD" id="cd00873">
    <property type="entry name" value="KU80"/>
    <property type="match status" value="1"/>
</dbReference>
<reference evidence="17" key="1">
    <citation type="submission" date="2022-11" db="UniProtKB">
        <authorList>
            <consortium name="EnsemblMetazoa"/>
        </authorList>
    </citation>
    <scope>IDENTIFICATION</scope>
</reference>